<evidence type="ECO:0000256" key="3">
    <source>
        <dbReference type="ARBA" id="ARBA00023163"/>
    </source>
</evidence>
<dbReference type="InterPro" id="IPR050109">
    <property type="entry name" value="HTH-type_TetR-like_transc_reg"/>
</dbReference>
<dbReference type="InterPro" id="IPR023772">
    <property type="entry name" value="DNA-bd_HTH_TetR-type_CS"/>
</dbReference>
<dbReference type="SUPFAM" id="SSF48498">
    <property type="entry name" value="Tetracyclin repressor-like, C-terminal domain"/>
    <property type="match status" value="1"/>
</dbReference>
<protein>
    <submittedName>
        <fullName evidence="6">TetR family transcriptional regulator</fullName>
    </submittedName>
</protein>
<organism evidence="6 7">
    <name type="scientific">Azospirillum melinis</name>
    <dbReference type="NCBI Taxonomy" id="328839"/>
    <lineage>
        <taxon>Bacteria</taxon>
        <taxon>Pseudomonadati</taxon>
        <taxon>Pseudomonadota</taxon>
        <taxon>Alphaproteobacteria</taxon>
        <taxon>Rhodospirillales</taxon>
        <taxon>Azospirillaceae</taxon>
        <taxon>Azospirillum</taxon>
    </lineage>
</organism>
<dbReference type="Gene3D" id="1.10.357.10">
    <property type="entry name" value="Tetracycline Repressor, domain 2"/>
    <property type="match status" value="1"/>
</dbReference>
<dbReference type="InterPro" id="IPR001647">
    <property type="entry name" value="HTH_TetR"/>
</dbReference>
<proteinExistence type="predicted"/>
<dbReference type="PRINTS" id="PR00455">
    <property type="entry name" value="HTHTETR"/>
</dbReference>
<evidence type="ECO:0000256" key="2">
    <source>
        <dbReference type="ARBA" id="ARBA00023125"/>
    </source>
</evidence>
<accession>A0ABX2KJV0</accession>
<dbReference type="InterPro" id="IPR009057">
    <property type="entry name" value="Homeodomain-like_sf"/>
</dbReference>
<gene>
    <name evidence="6" type="ORF">GBZ48_20010</name>
</gene>
<dbReference type="PROSITE" id="PS50977">
    <property type="entry name" value="HTH_TETR_2"/>
    <property type="match status" value="1"/>
</dbReference>
<evidence type="ECO:0000313" key="7">
    <source>
        <dbReference type="Proteomes" id="UP000605086"/>
    </source>
</evidence>
<dbReference type="Proteomes" id="UP000605086">
    <property type="component" value="Unassembled WGS sequence"/>
</dbReference>
<reference evidence="6 7" key="1">
    <citation type="submission" date="2019-10" db="EMBL/GenBank/DDBJ databases">
        <title>Genome sequence of Azospirillum melinis.</title>
        <authorList>
            <person name="Ambrosini A."/>
            <person name="Sant'Anna F.H."/>
            <person name="Cassan F.D."/>
            <person name="Souza E.M."/>
            <person name="Passaglia L.M.P."/>
        </authorList>
    </citation>
    <scope>NUCLEOTIDE SEQUENCE [LARGE SCALE GENOMIC DNA]</scope>
    <source>
        <strain evidence="6 7">TMCY0552</strain>
    </source>
</reference>
<dbReference type="InterPro" id="IPR036271">
    <property type="entry name" value="Tet_transcr_reg_TetR-rel_C_sf"/>
</dbReference>
<dbReference type="Pfam" id="PF00440">
    <property type="entry name" value="TetR_N"/>
    <property type="match status" value="1"/>
</dbReference>
<evidence type="ECO:0000259" key="5">
    <source>
        <dbReference type="PROSITE" id="PS50977"/>
    </source>
</evidence>
<keyword evidence="3" id="KW-0804">Transcription</keyword>
<dbReference type="PANTHER" id="PTHR30055:SF234">
    <property type="entry name" value="HTH-TYPE TRANSCRIPTIONAL REGULATOR BETI"/>
    <property type="match status" value="1"/>
</dbReference>
<keyword evidence="2 4" id="KW-0238">DNA-binding</keyword>
<keyword evidence="7" id="KW-1185">Reference proteome</keyword>
<name>A0ABX2KJV0_9PROT</name>
<evidence type="ECO:0000313" key="6">
    <source>
        <dbReference type="EMBL" id="NUB01544.1"/>
    </source>
</evidence>
<evidence type="ECO:0000256" key="1">
    <source>
        <dbReference type="ARBA" id="ARBA00023015"/>
    </source>
</evidence>
<comment type="caution">
    <text evidence="6">The sequence shown here is derived from an EMBL/GenBank/DDBJ whole genome shotgun (WGS) entry which is preliminary data.</text>
</comment>
<dbReference type="PROSITE" id="PS01081">
    <property type="entry name" value="HTH_TETR_1"/>
    <property type="match status" value="1"/>
</dbReference>
<evidence type="ECO:0000256" key="4">
    <source>
        <dbReference type="PROSITE-ProRule" id="PRU00335"/>
    </source>
</evidence>
<feature type="domain" description="HTH tetR-type" evidence="5">
    <location>
        <begin position="12"/>
        <end position="72"/>
    </location>
</feature>
<feature type="DNA-binding region" description="H-T-H motif" evidence="4">
    <location>
        <begin position="35"/>
        <end position="54"/>
    </location>
</feature>
<dbReference type="SUPFAM" id="SSF46689">
    <property type="entry name" value="Homeodomain-like"/>
    <property type="match status" value="1"/>
</dbReference>
<sequence>MNIHSHGGVMSTDVRHRVRDAAIALFAQKGVKATTVRDIARSAGVSEGALYRHWPSKEELAADLFAAEYTAMSQSLREAAGQGPAPERLRRVIHHAFHLAEAAPDRTRFLLLSQHESLPLVPSGQETPVDVICGIVADGIAEGSIVPADRDALSHIVIGAIVLNVQSQVYGRQTAPLSSLADPIADAILTGIATPTAPATARTGAGR</sequence>
<keyword evidence="1" id="KW-0805">Transcription regulation</keyword>
<dbReference type="EMBL" id="WHOS01000027">
    <property type="protein sequence ID" value="NUB01544.1"/>
    <property type="molecule type" value="Genomic_DNA"/>
</dbReference>
<dbReference type="PANTHER" id="PTHR30055">
    <property type="entry name" value="HTH-TYPE TRANSCRIPTIONAL REGULATOR RUTR"/>
    <property type="match status" value="1"/>
</dbReference>